<accession>A0A318EP50</accession>
<dbReference type="EMBL" id="QICS01000002">
    <property type="protein sequence ID" value="PXV93245.1"/>
    <property type="molecule type" value="Genomic_DNA"/>
</dbReference>
<name>A0A318EP50_9FIRM</name>
<proteinExistence type="predicted"/>
<protein>
    <submittedName>
        <fullName evidence="1">Uncharacterized protein</fullName>
    </submittedName>
</protein>
<dbReference type="Proteomes" id="UP000247523">
    <property type="component" value="Unassembled WGS sequence"/>
</dbReference>
<dbReference type="GO" id="GO:0000287">
    <property type="term" value="F:magnesium ion binding"/>
    <property type="evidence" value="ECO:0007669"/>
    <property type="project" value="InterPro"/>
</dbReference>
<gene>
    <name evidence="1" type="ORF">C8E03_10211</name>
</gene>
<dbReference type="AlphaFoldDB" id="A0A318EP50"/>
<dbReference type="RefSeq" id="WP_110290416.1">
    <property type="nucleotide sequence ID" value="NZ_QICS01000002.1"/>
</dbReference>
<organism evidence="1 2">
    <name type="scientific">Lachnotalea glycerini</name>
    <dbReference type="NCBI Taxonomy" id="1763509"/>
    <lineage>
        <taxon>Bacteria</taxon>
        <taxon>Bacillati</taxon>
        <taxon>Bacillota</taxon>
        <taxon>Clostridia</taxon>
        <taxon>Lachnospirales</taxon>
        <taxon>Lachnospiraceae</taxon>
        <taxon>Lachnotalea</taxon>
    </lineage>
</organism>
<dbReference type="InterPro" id="IPR037143">
    <property type="entry name" value="4-PPantetheinyl_Trfase_dom_sf"/>
</dbReference>
<comment type="caution">
    <text evidence="1">The sequence shown here is derived from an EMBL/GenBank/DDBJ whole genome shotgun (WGS) entry which is preliminary data.</text>
</comment>
<evidence type="ECO:0000313" key="1">
    <source>
        <dbReference type="EMBL" id="PXV93245.1"/>
    </source>
</evidence>
<evidence type="ECO:0000313" key="2">
    <source>
        <dbReference type="Proteomes" id="UP000247523"/>
    </source>
</evidence>
<dbReference type="GO" id="GO:0008897">
    <property type="term" value="F:holo-[acyl-carrier-protein] synthase activity"/>
    <property type="evidence" value="ECO:0007669"/>
    <property type="project" value="InterPro"/>
</dbReference>
<sequence>MYALAFISENNKIGIDIELCKNFEKVNGAVDEFFVSDVYTNLNMLSEGLRWTMHEAIGKLEKIGIFRELPILDVRVCNEIENNFRYFCALNVRYKNMKYMDIKEVYCLGLQTKDVCVMLAIEKL</sequence>
<reference evidence="1 2" key="1">
    <citation type="submission" date="2018-05" db="EMBL/GenBank/DDBJ databases">
        <title>Genomic Encyclopedia of Type Strains, Phase IV (KMG-IV): sequencing the most valuable type-strain genomes for metagenomic binning, comparative biology and taxonomic classification.</title>
        <authorList>
            <person name="Goeker M."/>
        </authorList>
    </citation>
    <scope>NUCLEOTIDE SEQUENCE [LARGE SCALE GENOMIC DNA]</scope>
    <source>
        <strain evidence="1 2">DSM 28816</strain>
    </source>
</reference>
<dbReference type="SUPFAM" id="SSF56214">
    <property type="entry name" value="4'-phosphopantetheinyl transferase"/>
    <property type="match status" value="1"/>
</dbReference>